<name>A0A1X2GG51_9FUNG</name>
<dbReference type="AlphaFoldDB" id="A0A1X2GG51"/>
<organism evidence="2 3">
    <name type="scientific">Hesseltinella vesiculosa</name>
    <dbReference type="NCBI Taxonomy" id="101127"/>
    <lineage>
        <taxon>Eukaryota</taxon>
        <taxon>Fungi</taxon>
        <taxon>Fungi incertae sedis</taxon>
        <taxon>Mucoromycota</taxon>
        <taxon>Mucoromycotina</taxon>
        <taxon>Mucoromycetes</taxon>
        <taxon>Mucorales</taxon>
        <taxon>Cunninghamellaceae</taxon>
        <taxon>Hesseltinella</taxon>
    </lineage>
</organism>
<feature type="compositionally biased region" description="Polar residues" evidence="1">
    <location>
        <begin position="632"/>
        <end position="648"/>
    </location>
</feature>
<feature type="compositionally biased region" description="Basic residues" evidence="1">
    <location>
        <begin position="323"/>
        <end position="332"/>
    </location>
</feature>
<comment type="caution">
    <text evidence="2">The sequence shown here is derived from an EMBL/GenBank/DDBJ whole genome shotgun (WGS) entry which is preliminary data.</text>
</comment>
<feature type="region of interest" description="Disordered" evidence="1">
    <location>
        <begin position="304"/>
        <end position="382"/>
    </location>
</feature>
<keyword evidence="3" id="KW-1185">Reference proteome</keyword>
<feature type="compositionally biased region" description="Low complexity" evidence="1">
    <location>
        <begin position="57"/>
        <end position="69"/>
    </location>
</feature>
<feature type="compositionally biased region" description="Basic and acidic residues" evidence="1">
    <location>
        <begin position="133"/>
        <end position="142"/>
    </location>
</feature>
<feature type="compositionally biased region" description="Low complexity" evidence="1">
    <location>
        <begin position="168"/>
        <end position="185"/>
    </location>
</feature>
<dbReference type="Proteomes" id="UP000242146">
    <property type="component" value="Unassembled WGS sequence"/>
</dbReference>
<protein>
    <submittedName>
        <fullName evidence="2">Uncharacterized protein</fullName>
    </submittedName>
</protein>
<evidence type="ECO:0000256" key="1">
    <source>
        <dbReference type="SAM" id="MobiDB-lite"/>
    </source>
</evidence>
<feature type="region of interest" description="Disordered" evidence="1">
    <location>
        <begin position="113"/>
        <end position="155"/>
    </location>
</feature>
<feature type="compositionally biased region" description="Polar residues" evidence="1">
    <location>
        <begin position="231"/>
        <end position="243"/>
    </location>
</feature>
<accession>A0A1X2GG51</accession>
<evidence type="ECO:0000313" key="3">
    <source>
        <dbReference type="Proteomes" id="UP000242146"/>
    </source>
</evidence>
<feature type="compositionally biased region" description="Polar residues" evidence="1">
    <location>
        <begin position="187"/>
        <end position="202"/>
    </location>
</feature>
<feature type="region of interest" description="Disordered" evidence="1">
    <location>
        <begin position="167"/>
        <end position="276"/>
    </location>
</feature>
<proteinExistence type="predicted"/>
<feature type="compositionally biased region" description="Polar residues" evidence="1">
    <location>
        <begin position="1"/>
        <end position="10"/>
    </location>
</feature>
<reference evidence="2 3" key="1">
    <citation type="submission" date="2016-07" db="EMBL/GenBank/DDBJ databases">
        <title>Pervasive Adenine N6-methylation of Active Genes in Fungi.</title>
        <authorList>
            <consortium name="DOE Joint Genome Institute"/>
            <person name="Mondo S.J."/>
            <person name="Dannebaum R.O."/>
            <person name="Kuo R.C."/>
            <person name="Labutti K."/>
            <person name="Haridas S."/>
            <person name="Kuo A."/>
            <person name="Salamov A."/>
            <person name="Ahrendt S.R."/>
            <person name="Lipzen A."/>
            <person name="Sullivan W."/>
            <person name="Andreopoulos W.B."/>
            <person name="Clum A."/>
            <person name="Lindquist E."/>
            <person name="Daum C."/>
            <person name="Ramamoorthy G.K."/>
            <person name="Gryganskyi A."/>
            <person name="Culley D."/>
            <person name="Magnuson J.K."/>
            <person name="James T.Y."/>
            <person name="O'Malley M.A."/>
            <person name="Stajich J.E."/>
            <person name="Spatafora J.W."/>
            <person name="Visel A."/>
            <person name="Grigoriev I.V."/>
        </authorList>
    </citation>
    <scope>NUCLEOTIDE SEQUENCE [LARGE SCALE GENOMIC DNA]</scope>
    <source>
        <strain evidence="2 3">NRRL 3301</strain>
    </source>
</reference>
<feature type="region of interest" description="Disordered" evidence="1">
    <location>
        <begin position="615"/>
        <end position="648"/>
    </location>
</feature>
<feature type="region of interest" description="Disordered" evidence="1">
    <location>
        <begin position="1"/>
        <end position="20"/>
    </location>
</feature>
<feature type="compositionally biased region" description="Polar residues" evidence="1">
    <location>
        <begin position="250"/>
        <end position="262"/>
    </location>
</feature>
<feature type="compositionally biased region" description="Low complexity" evidence="1">
    <location>
        <begin position="216"/>
        <end position="230"/>
    </location>
</feature>
<sequence length="696" mass="77436">MSTAATSIDTSRPGLFPARGDTDAWSVAATIDDQESVLSTNTQKSRQLYFEDPPHETTLYTSSSTGSGLAMPNTTSRPMSGSGLLDDDDNGSQAELRSLTSRSLVAEYGDRTTDGFTSDISLVNEDDDDPLNDEEHHLHFAPDRSPTSSLVTHADPFHNHLFNSSFYQRQQQQQQQRRRSSGGQRPASLNSGVSSPTPQSASYPHVAPPSPSIIQLDANASSSSLPPDSSHTASANKQSQTGPGSPCHDQFSQGKSSNTSSRHLQRHQEDDDDPYQSINVAVDDAIRAPTEPEPSIASLHHRLHQLHPSSSSSSSNSIDMDSHHHHRRHHHHLDMPPTSLDPLDIVLAPPQEPTSGETHRRHHHHHHYQHHRALPHDSSTDQQHYERLLEENAILMEQLQRLELTTKHQQEIIASLQSHHEPLLELSSDRLDSTSLAQQLVQWAELLSIFTRQWTDHLDQQQRVEKDLVQHMLEYFLHVLPFGTDNQVLLNTAYRDQLGRFQKTLGPTFAKWYRQQTVQSLARNPASRDYLQAVRMLITQHVTRVLNVSDPTTLTASTEWQHLLNHCTRLSLELHGGDRDVMIRDVSPGDLYDENTMAVLDDLLLSRSPLLALDATPQPESSTPSHRLLASPSVSPTESLSQTVPASTVTTAGSSSLAEAALPSHPTRLQYVKTMISPIFMDENETVLLPARVTLV</sequence>
<gene>
    <name evidence="2" type="ORF">DM01DRAFT_1336643</name>
</gene>
<feature type="compositionally biased region" description="Basic residues" evidence="1">
    <location>
        <begin position="359"/>
        <end position="373"/>
    </location>
</feature>
<evidence type="ECO:0000313" key="2">
    <source>
        <dbReference type="EMBL" id="ORX52857.1"/>
    </source>
</evidence>
<feature type="compositionally biased region" description="Low complexity" evidence="1">
    <location>
        <begin position="306"/>
        <end position="319"/>
    </location>
</feature>
<feature type="region of interest" description="Disordered" evidence="1">
    <location>
        <begin position="38"/>
        <end position="94"/>
    </location>
</feature>
<dbReference type="EMBL" id="MCGT01000017">
    <property type="protein sequence ID" value="ORX52857.1"/>
    <property type="molecule type" value="Genomic_DNA"/>
</dbReference>
<dbReference type="OrthoDB" id="2400951at2759"/>